<organism evidence="1">
    <name type="scientific">viral metagenome</name>
    <dbReference type="NCBI Taxonomy" id="1070528"/>
    <lineage>
        <taxon>unclassified sequences</taxon>
        <taxon>metagenomes</taxon>
        <taxon>organismal metagenomes</taxon>
    </lineage>
</organism>
<dbReference type="AlphaFoldDB" id="A0A6C0APQ9"/>
<protein>
    <submittedName>
        <fullName evidence="1">Uncharacterized protein</fullName>
    </submittedName>
</protein>
<name>A0A6C0APQ9_9ZZZZ</name>
<proteinExistence type="predicted"/>
<evidence type="ECO:0000313" key="1">
    <source>
        <dbReference type="EMBL" id="QHS81748.1"/>
    </source>
</evidence>
<sequence>MLIIPYYITSVKKGDKTIYSIRILTEGGNSLWSEEDQPVQDVLVPNDLFSSTIKTVKTSKQTVHYCEIDTMKTDIGQMWDWTETSDPSIHCWRTFHYTLIGKQPFMSVPVNELLMPLKLTDVLNVILNHSMSNLV</sequence>
<reference evidence="1" key="1">
    <citation type="journal article" date="2020" name="Nature">
        <title>Giant virus diversity and host interactions through global metagenomics.</title>
        <authorList>
            <person name="Schulz F."/>
            <person name="Roux S."/>
            <person name="Paez-Espino D."/>
            <person name="Jungbluth S."/>
            <person name="Walsh D.A."/>
            <person name="Denef V.J."/>
            <person name="McMahon K.D."/>
            <person name="Konstantinidis K.T."/>
            <person name="Eloe-Fadrosh E.A."/>
            <person name="Kyrpides N.C."/>
            <person name="Woyke T."/>
        </authorList>
    </citation>
    <scope>NUCLEOTIDE SEQUENCE</scope>
    <source>
        <strain evidence="1">GVMAG-S-1101164-72</strain>
    </source>
</reference>
<accession>A0A6C0APQ9</accession>
<dbReference type="EMBL" id="MN740759">
    <property type="protein sequence ID" value="QHS81748.1"/>
    <property type="molecule type" value="Genomic_DNA"/>
</dbReference>